<feature type="region of interest" description="Disordered" evidence="1">
    <location>
        <begin position="1"/>
        <end position="34"/>
    </location>
</feature>
<feature type="region of interest" description="Disordered" evidence="1">
    <location>
        <begin position="371"/>
        <end position="401"/>
    </location>
</feature>
<evidence type="ECO:0000256" key="1">
    <source>
        <dbReference type="SAM" id="MobiDB-lite"/>
    </source>
</evidence>
<protein>
    <submittedName>
        <fullName evidence="2">Uncharacterized protein</fullName>
    </submittedName>
</protein>
<evidence type="ECO:0000313" key="2">
    <source>
        <dbReference type="EMBL" id="MPM51695.1"/>
    </source>
</evidence>
<accession>A0A645AER8</accession>
<proteinExistence type="predicted"/>
<feature type="compositionally biased region" description="Basic residues" evidence="1">
    <location>
        <begin position="20"/>
        <end position="34"/>
    </location>
</feature>
<comment type="caution">
    <text evidence="2">The sequence shown here is derived from an EMBL/GenBank/DDBJ whole genome shotgun (WGS) entry which is preliminary data.</text>
</comment>
<organism evidence="2">
    <name type="scientific">bioreactor metagenome</name>
    <dbReference type="NCBI Taxonomy" id="1076179"/>
    <lineage>
        <taxon>unclassified sequences</taxon>
        <taxon>metagenomes</taxon>
        <taxon>ecological metagenomes</taxon>
    </lineage>
</organism>
<dbReference type="EMBL" id="VSSQ01013530">
    <property type="protein sequence ID" value="MPM51695.1"/>
    <property type="molecule type" value="Genomic_DNA"/>
</dbReference>
<feature type="compositionally biased region" description="Basic and acidic residues" evidence="1">
    <location>
        <begin position="377"/>
        <end position="389"/>
    </location>
</feature>
<name>A0A645AER8_9ZZZZ</name>
<sequence length="401" mass="44640">MQPTLHPFGGPARGQSLGRQARHQRLKQARKPFRQRRVNIFHHRRQQHRQAQAMGKVRLDRAQRMFQRMSIMQHAVVEAHACAPRSVKQEITRPQILRVAQRIRQIFGHQSDGFARQRQAEGIGHLAGRRFDHMIDRIDADIARLFFRKPGHQRRIVDRPKRVNAVVSDSRLILFARNGDDCEPVAFRPGAVGQVDRHDRNRLGRSELIFVQRSGVFIGVLQQDCRALAGVDRAAAADGDHGACLGVAAEFHRRINLRGGRIGRHLIKQHETDSGGAQCRLHLVPGACSAICAAAGDDQRRFDAATGQVFGNVVNFGNGAATEPGRVGGAQVLDRMNIKGVVPHVMAPRVVELVNWPAEIQESVCRLPAIPAGRRQTGNDRSSEARQDSNFRIPCPAPPYG</sequence>
<reference evidence="2" key="1">
    <citation type="submission" date="2019-08" db="EMBL/GenBank/DDBJ databases">
        <authorList>
            <person name="Kucharzyk K."/>
            <person name="Murdoch R.W."/>
            <person name="Higgins S."/>
            <person name="Loffler F."/>
        </authorList>
    </citation>
    <scope>NUCLEOTIDE SEQUENCE</scope>
</reference>
<dbReference type="AlphaFoldDB" id="A0A645AER8"/>
<gene>
    <name evidence="2" type="ORF">SDC9_98446</name>
</gene>